<organism evidence="1 2">
    <name type="scientific">Hymenobacter saemangeumensis</name>
    <dbReference type="NCBI Taxonomy" id="1084522"/>
    <lineage>
        <taxon>Bacteria</taxon>
        <taxon>Pseudomonadati</taxon>
        <taxon>Bacteroidota</taxon>
        <taxon>Cytophagia</taxon>
        <taxon>Cytophagales</taxon>
        <taxon>Hymenobacteraceae</taxon>
        <taxon>Hymenobacter</taxon>
    </lineage>
</organism>
<keyword evidence="2" id="KW-1185">Reference proteome</keyword>
<accession>A0ABP8IKM4</accession>
<evidence type="ECO:0000313" key="1">
    <source>
        <dbReference type="EMBL" id="GAA4361643.1"/>
    </source>
</evidence>
<gene>
    <name evidence="1" type="ORF">GCM10023185_28850</name>
</gene>
<dbReference type="RefSeq" id="WP_345236792.1">
    <property type="nucleotide sequence ID" value="NZ_BAABGZ010000061.1"/>
</dbReference>
<dbReference type="Proteomes" id="UP001501153">
    <property type="component" value="Unassembled WGS sequence"/>
</dbReference>
<name>A0ABP8IKM4_9BACT</name>
<proteinExistence type="predicted"/>
<reference evidence="2" key="1">
    <citation type="journal article" date="2019" name="Int. J. Syst. Evol. Microbiol.">
        <title>The Global Catalogue of Microorganisms (GCM) 10K type strain sequencing project: providing services to taxonomists for standard genome sequencing and annotation.</title>
        <authorList>
            <consortium name="The Broad Institute Genomics Platform"/>
            <consortium name="The Broad Institute Genome Sequencing Center for Infectious Disease"/>
            <person name="Wu L."/>
            <person name="Ma J."/>
        </authorList>
    </citation>
    <scope>NUCLEOTIDE SEQUENCE [LARGE SCALE GENOMIC DNA]</scope>
    <source>
        <strain evidence="2">JCM 17923</strain>
    </source>
</reference>
<sequence length="64" mass="7108">MKKKARRYLRLLGLVLLMLLAAAGVGLTGAAPISQKKDRYIDNEVKTELVERKQEEGPAELGQE</sequence>
<dbReference type="EMBL" id="BAABGZ010000061">
    <property type="protein sequence ID" value="GAA4361643.1"/>
    <property type="molecule type" value="Genomic_DNA"/>
</dbReference>
<comment type="caution">
    <text evidence="1">The sequence shown here is derived from an EMBL/GenBank/DDBJ whole genome shotgun (WGS) entry which is preliminary data.</text>
</comment>
<protein>
    <recommendedName>
        <fullName evidence="3">Secreted protein</fullName>
    </recommendedName>
</protein>
<evidence type="ECO:0000313" key="2">
    <source>
        <dbReference type="Proteomes" id="UP001501153"/>
    </source>
</evidence>
<evidence type="ECO:0008006" key="3">
    <source>
        <dbReference type="Google" id="ProtNLM"/>
    </source>
</evidence>